<comment type="subcellular location">
    <subcellularLocation>
        <location evidence="2">Mitochondrion</location>
    </subcellularLocation>
</comment>
<dbReference type="GO" id="GO:0005739">
    <property type="term" value="C:mitochondrion"/>
    <property type="evidence" value="ECO:0007669"/>
    <property type="project" value="UniProtKB-SubCell"/>
</dbReference>
<dbReference type="CDD" id="cd06060">
    <property type="entry name" value="misato"/>
    <property type="match status" value="1"/>
</dbReference>
<dbReference type="EMBL" id="PJQM01002365">
    <property type="protein sequence ID" value="RCH95980.1"/>
    <property type="molecule type" value="Genomic_DNA"/>
</dbReference>
<evidence type="ECO:0000259" key="5">
    <source>
        <dbReference type="Pfam" id="PF10644"/>
    </source>
</evidence>
<evidence type="ECO:0000313" key="8">
    <source>
        <dbReference type="Proteomes" id="UP000253551"/>
    </source>
</evidence>
<keyword evidence="4" id="KW-0496">Mitochondrion</keyword>
<reference evidence="7 8" key="1">
    <citation type="journal article" date="2018" name="G3 (Bethesda)">
        <title>Phylogenetic and Phylogenomic Definition of Rhizopus Species.</title>
        <authorList>
            <person name="Gryganskyi A.P."/>
            <person name="Golan J."/>
            <person name="Dolatabadi S."/>
            <person name="Mondo S."/>
            <person name="Robb S."/>
            <person name="Idnurm A."/>
            <person name="Muszewska A."/>
            <person name="Steczkiewicz K."/>
            <person name="Masonjones S."/>
            <person name="Liao H.L."/>
            <person name="Gajdeczka M.T."/>
            <person name="Anike F."/>
            <person name="Vuek A."/>
            <person name="Anishchenko I.M."/>
            <person name="Voigt K."/>
            <person name="de Hoog G.S."/>
            <person name="Smith M.E."/>
            <person name="Heitman J."/>
            <person name="Vilgalys R."/>
            <person name="Stajich J.E."/>
        </authorList>
    </citation>
    <scope>NUCLEOTIDE SEQUENCE [LARGE SCALE GENOMIC DNA]</scope>
    <source>
        <strain evidence="7 8">LSU 92-RS-03</strain>
    </source>
</reference>
<dbReference type="STRING" id="4846.A0A367K1C6"/>
<feature type="domain" description="DML1/Misato tubulin" evidence="6">
    <location>
        <begin position="149"/>
        <end position="321"/>
    </location>
</feature>
<dbReference type="SUPFAM" id="SSF52490">
    <property type="entry name" value="Tubulin nucleotide-binding domain-like"/>
    <property type="match status" value="1"/>
</dbReference>
<evidence type="ECO:0000259" key="6">
    <source>
        <dbReference type="Pfam" id="PF14881"/>
    </source>
</evidence>
<keyword evidence="8" id="KW-1185">Reference proteome</keyword>
<dbReference type="GO" id="GO:0007005">
    <property type="term" value="P:mitochondrion organization"/>
    <property type="evidence" value="ECO:0007669"/>
    <property type="project" value="InterPro"/>
</dbReference>
<comment type="function">
    <text evidence="1">Involved in the partitioning of the mitochondrial organelle and mitochondrial DNA (mtDNA) inheritance.</text>
</comment>
<dbReference type="Pfam" id="PF10644">
    <property type="entry name" value="Misat_Tub_SegII"/>
    <property type="match status" value="2"/>
</dbReference>
<dbReference type="PANTHER" id="PTHR13391:SF0">
    <property type="entry name" value="PROTEIN MISATO HOMOLOG 1"/>
    <property type="match status" value="1"/>
</dbReference>
<dbReference type="Gene3D" id="3.40.50.1440">
    <property type="entry name" value="Tubulin/FtsZ, GTPase domain"/>
    <property type="match status" value="1"/>
</dbReference>
<feature type="domain" description="Misato Segment II tubulin-like" evidence="5">
    <location>
        <begin position="42"/>
        <end position="128"/>
    </location>
</feature>
<dbReference type="Proteomes" id="UP000253551">
    <property type="component" value="Unassembled WGS sequence"/>
</dbReference>
<dbReference type="InterPro" id="IPR029209">
    <property type="entry name" value="DML1/Misato_tubulin"/>
</dbReference>
<dbReference type="PANTHER" id="PTHR13391">
    <property type="entry name" value="MITOCHONDRIAL DISTRIBUTION REGULATOR MISATO"/>
    <property type="match status" value="1"/>
</dbReference>
<name>A0A367K1C6_RHIST</name>
<evidence type="ECO:0000313" key="7">
    <source>
        <dbReference type="EMBL" id="RCH95980.1"/>
    </source>
</evidence>
<evidence type="ECO:0000256" key="1">
    <source>
        <dbReference type="ARBA" id="ARBA00003757"/>
    </source>
</evidence>
<dbReference type="Pfam" id="PF14881">
    <property type="entry name" value="Tubulin_3"/>
    <property type="match status" value="1"/>
</dbReference>
<dbReference type="AlphaFoldDB" id="A0A367K1C6"/>
<comment type="caution">
    <text evidence="7">The sequence shown here is derived from an EMBL/GenBank/DDBJ whole genome shotgun (WGS) entry which is preliminary data.</text>
</comment>
<evidence type="ECO:0000256" key="2">
    <source>
        <dbReference type="ARBA" id="ARBA00004173"/>
    </source>
</evidence>
<dbReference type="InterPro" id="IPR049942">
    <property type="entry name" value="DML1/Misato"/>
</dbReference>
<evidence type="ECO:0000256" key="4">
    <source>
        <dbReference type="ARBA" id="ARBA00023128"/>
    </source>
</evidence>
<evidence type="ECO:0000256" key="3">
    <source>
        <dbReference type="ARBA" id="ARBA00008507"/>
    </source>
</evidence>
<protein>
    <submittedName>
        <fullName evidence="7">Protein dml1</fullName>
    </submittedName>
</protein>
<organism evidence="7 8">
    <name type="scientific">Rhizopus stolonifer</name>
    <name type="common">Rhizopus nigricans</name>
    <dbReference type="NCBI Taxonomy" id="4846"/>
    <lineage>
        <taxon>Eukaryota</taxon>
        <taxon>Fungi</taxon>
        <taxon>Fungi incertae sedis</taxon>
        <taxon>Mucoromycota</taxon>
        <taxon>Mucoromycotina</taxon>
        <taxon>Mucoromycetes</taxon>
        <taxon>Mucorales</taxon>
        <taxon>Mucorineae</taxon>
        <taxon>Rhizopodaceae</taxon>
        <taxon>Rhizopus</taxon>
    </lineage>
</organism>
<dbReference type="InterPro" id="IPR019605">
    <property type="entry name" value="Misato_II_tubulin-like"/>
</dbReference>
<dbReference type="InterPro" id="IPR036525">
    <property type="entry name" value="Tubulin/FtsZ_GTPase_sf"/>
</dbReference>
<comment type="similarity">
    <text evidence="3">Belongs to the misato family.</text>
</comment>
<dbReference type="OrthoDB" id="271881at2759"/>
<feature type="domain" description="Misato Segment II tubulin-like" evidence="5">
    <location>
        <begin position="2"/>
        <end position="26"/>
    </location>
</feature>
<gene>
    <name evidence="7" type="primary">DML1</name>
    <name evidence="7" type="ORF">CU098_007311</name>
</gene>
<proteinExistence type="inferred from homology"/>
<sequence>MHEIITLQLGSLANHVGTHFWNAQASRDSMRQCCIHIVIFFKEEYFSRSTLKDEIDHQVLYRQGETTSGQVTYTPRTLIYDLKGGFGSMQKYNQLFGTDEDTPILWEQGIDRINRTIPKNKYQQELDRMENEHDSIMDQAVLDDLDLVVHNWSDYNRIYYHPRSVNPIVTHQMDNDITPFDNYTIGRQAYVENEKEVDIFEDNFRFFVEECDRLQGFHLLTDVDDAFGGFTEGLLHHIRDEFAKTPIITFGMSDSFAPYRTQRHQQKIMLNRSLGLTRLAELSSIYQCGLSPYVQFNEMSRYHTSAMIAAALETHSLPYRLKQNSITMADTVSQLNWVRNTRLAALSVCLPLPILKTGYTDTLNMLKPNEMKPMLSLLDKVSKEMKKDVYGEVTVARGLLDNPQDQERYLESLYADFKDTNDPLQSRFSLDCPLPLPDSYPRLFTSRVNLDGFIDPRLSTERPQQASVLTHLASGSELKASIDQHVFNMNSIHINDFWEYTQGEYDQREIDDFI</sequence>
<accession>A0A367K1C6</accession>